<dbReference type="EMBL" id="AAPJ01000001">
    <property type="protein sequence ID" value="EAS51692.1"/>
    <property type="molecule type" value="Genomic_DNA"/>
</dbReference>
<dbReference type="OrthoDB" id="7677041at2"/>
<comment type="caution">
    <text evidence="2">The sequence shown here is derived from an EMBL/GenBank/DDBJ whole genome shotgun (WGS) entry which is preliminary data.</text>
</comment>
<dbReference type="AlphaFoldDB" id="Q1YLN9"/>
<reference evidence="2 3" key="1">
    <citation type="journal article" date="2008" name="Appl. Environ. Microbiol.">
        <title>Genomic insights into Mn(II) oxidation by the marine alphaproteobacterium Aurantimonas sp. strain SI85-9A1.</title>
        <authorList>
            <person name="Dick G.J."/>
            <person name="Podell S."/>
            <person name="Johnson H.A."/>
            <person name="Rivera-Espinoza Y."/>
            <person name="Bernier-Latmani R."/>
            <person name="McCarthy J.K."/>
            <person name="Torpey J.W."/>
            <person name="Clement B.G."/>
            <person name="Gaasterland T."/>
            <person name="Tebo B.M."/>
        </authorList>
    </citation>
    <scope>NUCLEOTIDE SEQUENCE [LARGE SCALE GENOMIC DNA]</scope>
    <source>
        <strain evidence="2 3">SI85-9A1</strain>
    </source>
</reference>
<proteinExistence type="predicted"/>
<dbReference type="HOGENOM" id="CLU_865485_0_0_5"/>
<keyword evidence="3" id="KW-1185">Reference proteome</keyword>
<evidence type="ECO:0000313" key="2">
    <source>
        <dbReference type="EMBL" id="EAS51692.1"/>
    </source>
</evidence>
<sequence length="321" mass="33586">MISLAQYLPELDADTDMPARPGASAREATIFEPLALVAANQARPAAQTKTSPIPEMEIEEEDEAETGAADIDFAAQFAGEDNGETPAPAGMLPDFSALNLDDDDADGAAGGLPDLGGFDAPDFDPDAAMNGFGDEAEAGLPDLAAAPSGELDPLEAAREAGIQQGRAEAEAEAAAALNEARETAEAAKAAAVEAARGEWAGEEGEQMGALLTDRLDRIETIVRASLSSVLKPIALDARRRQTVLELADAVHMLIGDGKALNIRVTGPADLLEALEQALGKRKAFIVCEPDPDMVEVKIECDQTVVETRLMGWRTALEEALA</sequence>
<dbReference type="BioCyc" id="AURANTIMONAS:SI859A1_02508-MONOMER"/>
<gene>
    <name evidence="2" type="ORF">SI859A1_02508</name>
</gene>
<dbReference type="RefSeq" id="WP_009210330.1">
    <property type="nucleotide sequence ID" value="NZ_BBWP01000002.1"/>
</dbReference>
<feature type="region of interest" description="Disordered" evidence="1">
    <location>
        <begin position="79"/>
        <end position="111"/>
    </location>
</feature>
<evidence type="ECO:0000313" key="3">
    <source>
        <dbReference type="Proteomes" id="UP000000321"/>
    </source>
</evidence>
<evidence type="ECO:0000256" key="1">
    <source>
        <dbReference type="SAM" id="MobiDB-lite"/>
    </source>
</evidence>
<name>Q1YLN9_AURMS</name>
<feature type="compositionally biased region" description="Acidic residues" evidence="1">
    <location>
        <begin position="56"/>
        <end position="65"/>
    </location>
</feature>
<organism evidence="2 3">
    <name type="scientific">Aurantimonas manganoxydans (strain ATCC BAA-1229 / DSM 21871 / SI85-9A1)</name>
    <dbReference type="NCBI Taxonomy" id="287752"/>
    <lineage>
        <taxon>Bacteria</taxon>
        <taxon>Pseudomonadati</taxon>
        <taxon>Pseudomonadota</taxon>
        <taxon>Alphaproteobacteria</taxon>
        <taxon>Hyphomicrobiales</taxon>
        <taxon>Aurantimonadaceae</taxon>
        <taxon>Aurantimonas</taxon>
    </lineage>
</organism>
<accession>Q1YLN9</accession>
<protein>
    <submittedName>
        <fullName evidence="2">Uncharacterized protein</fullName>
    </submittedName>
</protein>
<feature type="region of interest" description="Disordered" evidence="1">
    <location>
        <begin position="41"/>
        <end position="65"/>
    </location>
</feature>
<dbReference type="Proteomes" id="UP000000321">
    <property type="component" value="Unassembled WGS sequence"/>
</dbReference>